<evidence type="ECO:0000313" key="11">
    <source>
        <dbReference type="EMBL" id="KAH0515790.1"/>
    </source>
</evidence>
<proteinExistence type="inferred from homology"/>
<dbReference type="PANTHER" id="PTHR13512:SF2">
    <property type="entry name" value="MEDIATOR OF RNA POLYMERASE II TRANSCRIPTION SUBUNIT 28"/>
    <property type="match status" value="1"/>
</dbReference>
<keyword evidence="4" id="KW-0805">Transcription regulation</keyword>
<evidence type="ECO:0000256" key="6">
    <source>
        <dbReference type="ARBA" id="ARBA00023159"/>
    </source>
</evidence>
<comment type="caution">
    <text evidence="11">The sequence shown here is derived from an EMBL/GenBank/DDBJ whole genome shotgun (WGS) entry which is preliminary data.</text>
</comment>
<evidence type="ECO:0000256" key="1">
    <source>
        <dbReference type="ARBA" id="ARBA00004123"/>
    </source>
</evidence>
<accession>A0A8J6GR54</accession>
<dbReference type="Proteomes" id="UP000710432">
    <property type="component" value="Unassembled WGS sequence"/>
</dbReference>
<dbReference type="AlphaFoldDB" id="A0A8J6GR54"/>
<dbReference type="Pfam" id="PF11594">
    <property type="entry name" value="Med28"/>
    <property type="match status" value="1"/>
</dbReference>
<evidence type="ECO:0000256" key="10">
    <source>
        <dbReference type="SAM" id="MobiDB-lite"/>
    </source>
</evidence>
<feature type="region of interest" description="Disordered" evidence="10">
    <location>
        <begin position="56"/>
        <end position="79"/>
    </location>
</feature>
<name>A0A8J6GR54_MICOH</name>
<keyword evidence="5" id="KW-0175">Coiled coil</keyword>
<keyword evidence="8" id="KW-0539">Nucleus</keyword>
<dbReference type="InterPro" id="IPR021640">
    <property type="entry name" value="Mediator_Med28"/>
</dbReference>
<feature type="region of interest" description="Disordered" evidence="10">
    <location>
        <begin position="1"/>
        <end position="41"/>
    </location>
</feature>
<evidence type="ECO:0000256" key="3">
    <source>
        <dbReference type="ARBA" id="ARBA00019683"/>
    </source>
</evidence>
<sequence length="246" mass="27123">MFSGQPPGPPPPPPGLPGQASLLQAAPGAPRPSNSTLVDELESSFEVSRAVGVPVQPSEVTPVSVVPAPRGCRGSESRSRCPRLAAARVRRPQVPPHPRPFWRQLTESRGSLDSSRRSALQACFASLVSQDYVNGTDQEEIRTGVDQCIQKFLDIARQTECFFLQKRLQLSVQKPDQVIKEDVSELRSELQRKDALVQKHLTKLRHWQQVLEDINVQHKKPAEIPQGSLAYLEQASANIPAPLKPT</sequence>
<keyword evidence="7" id="KW-0804">Transcription</keyword>
<dbReference type="PANTHER" id="PTHR13512">
    <property type="entry name" value="MEDIATOR COMPLEX SUBUNIT 28"/>
    <property type="match status" value="1"/>
</dbReference>
<organism evidence="11 12">
    <name type="scientific">Microtus ochrogaster</name>
    <name type="common">Prairie vole</name>
    <dbReference type="NCBI Taxonomy" id="79684"/>
    <lineage>
        <taxon>Eukaryota</taxon>
        <taxon>Metazoa</taxon>
        <taxon>Chordata</taxon>
        <taxon>Craniata</taxon>
        <taxon>Vertebrata</taxon>
        <taxon>Euteleostomi</taxon>
        <taxon>Mammalia</taxon>
        <taxon>Eutheria</taxon>
        <taxon>Euarchontoglires</taxon>
        <taxon>Glires</taxon>
        <taxon>Rodentia</taxon>
        <taxon>Myomorpha</taxon>
        <taxon>Muroidea</taxon>
        <taxon>Cricetidae</taxon>
        <taxon>Arvicolinae</taxon>
        <taxon>Microtus</taxon>
    </lineage>
</organism>
<dbReference type="EMBL" id="JAATJU010020800">
    <property type="protein sequence ID" value="KAH0515790.1"/>
    <property type="molecule type" value="Genomic_DNA"/>
</dbReference>
<comment type="subcellular location">
    <subcellularLocation>
        <location evidence="1">Nucleus</location>
    </subcellularLocation>
</comment>
<comment type="similarity">
    <text evidence="2">Belongs to the Mediator complex subunit 28 family.</text>
</comment>
<evidence type="ECO:0000256" key="2">
    <source>
        <dbReference type="ARBA" id="ARBA00005571"/>
    </source>
</evidence>
<feature type="compositionally biased region" description="Pro residues" evidence="10">
    <location>
        <begin position="1"/>
        <end position="16"/>
    </location>
</feature>
<evidence type="ECO:0000256" key="9">
    <source>
        <dbReference type="ARBA" id="ARBA00031964"/>
    </source>
</evidence>
<evidence type="ECO:0000256" key="8">
    <source>
        <dbReference type="ARBA" id="ARBA00023242"/>
    </source>
</evidence>
<evidence type="ECO:0000256" key="7">
    <source>
        <dbReference type="ARBA" id="ARBA00023163"/>
    </source>
</evidence>
<evidence type="ECO:0000256" key="4">
    <source>
        <dbReference type="ARBA" id="ARBA00023015"/>
    </source>
</evidence>
<gene>
    <name evidence="11" type="ORF">LTLLF_127300</name>
</gene>
<evidence type="ECO:0000256" key="5">
    <source>
        <dbReference type="ARBA" id="ARBA00023054"/>
    </source>
</evidence>
<protein>
    <recommendedName>
        <fullName evidence="3">Mediator of RNA polymerase II transcription subunit 28</fullName>
    </recommendedName>
    <alternativeName>
        <fullName evidence="9">Mediator complex subunit 28</fullName>
    </alternativeName>
</protein>
<keyword evidence="6" id="KW-0010">Activator</keyword>
<reference evidence="11" key="1">
    <citation type="submission" date="2020-03" db="EMBL/GenBank/DDBJ databases">
        <title>Studies in the Genomics of Life Span.</title>
        <authorList>
            <person name="Glass D."/>
        </authorList>
    </citation>
    <scope>NUCLEOTIDE SEQUENCE</scope>
    <source>
        <strain evidence="11">LTLLF</strain>
        <tissue evidence="11">Muscle</tissue>
    </source>
</reference>
<evidence type="ECO:0000313" key="12">
    <source>
        <dbReference type="Proteomes" id="UP000710432"/>
    </source>
</evidence>
<dbReference type="GO" id="GO:0016592">
    <property type="term" value="C:mediator complex"/>
    <property type="evidence" value="ECO:0007669"/>
    <property type="project" value="TreeGrafter"/>
</dbReference>